<dbReference type="EMBL" id="LZEU01000001">
    <property type="protein sequence ID" value="MBC9250677.1"/>
    <property type="molecule type" value="Genomic_DNA"/>
</dbReference>
<sequence length="169" mass="19432">MCGGVEAREADKVWNIYFPNPKAAIPVLFEDSSQLEWIHWGRRQDEPGTGPEGGWARFHTVQAGGWRKYRPRRGFGMVQRFMEKEGKPGEKNRPSHWFDVQEGCALECLVIGEGDERRVYVVTTDPPAEYAWIHARWPLVTPLDVEFRRQGPLEDDLIGDSVRPADRAR</sequence>
<gene>
    <name evidence="1" type="ORF">A9179_10355</name>
</gene>
<protein>
    <submittedName>
        <fullName evidence="1">Uncharacterized protein</fullName>
    </submittedName>
</protein>
<keyword evidence="2" id="KW-1185">Reference proteome</keyword>
<accession>A0ABR7RZD2</accession>
<dbReference type="InterPro" id="IPR036590">
    <property type="entry name" value="SRAP-like"/>
</dbReference>
<dbReference type="Proteomes" id="UP000744555">
    <property type="component" value="Unassembled WGS sequence"/>
</dbReference>
<dbReference type="RefSeq" id="WP_187805761.1">
    <property type="nucleotide sequence ID" value="NZ_LZEU01000001.1"/>
</dbReference>
<comment type="caution">
    <text evidence="1">The sequence shown here is derived from an EMBL/GenBank/DDBJ whole genome shotgun (WGS) entry which is preliminary data.</text>
</comment>
<proteinExistence type="predicted"/>
<evidence type="ECO:0000313" key="1">
    <source>
        <dbReference type="EMBL" id="MBC9250677.1"/>
    </source>
</evidence>
<name>A0ABR7RZD2_AQUAC</name>
<evidence type="ECO:0000313" key="2">
    <source>
        <dbReference type="Proteomes" id="UP000744555"/>
    </source>
</evidence>
<dbReference type="SUPFAM" id="SSF143081">
    <property type="entry name" value="BB1717-like"/>
    <property type="match status" value="1"/>
</dbReference>
<organism evidence="1 2">
    <name type="scientific">Aquipseudomonas alcaligenes</name>
    <name type="common">Pseudomonas alcaligenes</name>
    <dbReference type="NCBI Taxonomy" id="43263"/>
    <lineage>
        <taxon>Bacteria</taxon>
        <taxon>Pseudomonadati</taxon>
        <taxon>Pseudomonadota</taxon>
        <taxon>Gammaproteobacteria</taxon>
        <taxon>Pseudomonadales</taxon>
        <taxon>Pseudomonadaceae</taxon>
        <taxon>Aquipseudomonas</taxon>
    </lineage>
</organism>
<reference evidence="1 2" key="1">
    <citation type="submission" date="2016-06" db="EMBL/GenBank/DDBJ databases">
        <authorList>
            <person name="Ramos C."/>
            <person name="Pintado A."/>
            <person name="Crespo-Gomez J.I."/>
        </authorList>
    </citation>
    <scope>NUCLEOTIDE SEQUENCE [LARGE SCALE GENOMIC DNA]</scope>
    <source>
        <strain evidence="1 2">AVO110</strain>
    </source>
</reference>